<dbReference type="InterPro" id="IPR003838">
    <property type="entry name" value="ABC3_permease_C"/>
</dbReference>
<dbReference type="AlphaFoldDB" id="A0A318LPW2"/>
<evidence type="ECO:0000256" key="1">
    <source>
        <dbReference type="ARBA" id="ARBA00004651"/>
    </source>
</evidence>
<feature type="transmembrane region" description="Helical" evidence="6">
    <location>
        <begin position="651"/>
        <end position="671"/>
    </location>
</feature>
<dbReference type="RefSeq" id="WP_110336436.1">
    <property type="nucleotide sequence ID" value="NZ_JBHVKT010000001.1"/>
</dbReference>
<keyword evidence="2" id="KW-1003">Cell membrane</keyword>
<dbReference type="Pfam" id="PF02687">
    <property type="entry name" value="FtsX"/>
    <property type="match status" value="1"/>
</dbReference>
<keyword evidence="5 6" id="KW-0472">Membrane</keyword>
<evidence type="ECO:0000313" key="8">
    <source>
        <dbReference type="EMBL" id="PXY36421.1"/>
    </source>
</evidence>
<dbReference type="OrthoDB" id="3654456at2"/>
<gene>
    <name evidence="8" type="ORF">BA062_13555</name>
</gene>
<keyword evidence="3 6" id="KW-0812">Transmembrane</keyword>
<evidence type="ECO:0000256" key="4">
    <source>
        <dbReference type="ARBA" id="ARBA00022989"/>
    </source>
</evidence>
<dbReference type="Proteomes" id="UP000247892">
    <property type="component" value="Unassembled WGS sequence"/>
</dbReference>
<accession>A0A318LPW2</accession>
<protein>
    <submittedName>
        <fullName evidence="8">ABC transporter permease</fullName>
    </submittedName>
</protein>
<evidence type="ECO:0000256" key="5">
    <source>
        <dbReference type="ARBA" id="ARBA00023136"/>
    </source>
</evidence>
<keyword evidence="4 6" id="KW-1133">Transmembrane helix</keyword>
<name>A0A318LPW2_9PSEU</name>
<evidence type="ECO:0000259" key="7">
    <source>
        <dbReference type="Pfam" id="PF02687"/>
    </source>
</evidence>
<feature type="transmembrane region" description="Helical" evidence="6">
    <location>
        <begin position="361"/>
        <end position="382"/>
    </location>
</feature>
<feature type="transmembrane region" description="Helical" evidence="6">
    <location>
        <begin position="683"/>
        <end position="702"/>
    </location>
</feature>
<comment type="subcellular location">
    <subcellularLocation>
        <location evidence="1">Cell membrane</location>
        <topology evidence="1">Multi-pass membrane protein</topology>
    </subcellularLocation>
</comment>
<feature type="domain" description="ABC3 transporter permease C-terminal" evidence="7">
    <location>
        <begin position="199"/>
        <end position="311"/>
    </location>
</feature>
<keyword evidence="9" id="KW-1185">Reference proteome</keyword>
<feature type="transmembrane region" description="Helical" evidence="6">
    <location>
        <begin position="287"/>
        <end position="309"/>
    </location>
</feature>
<feature type="transmembrane region" description="Helical" evidence="6">
    <location>
        <begin position="23"/>
        <end position="44"/>
    </location>
</feature>
<comment type="caution">
    <text evidence="8">The sequence shown here is derived from an EMBL/GenBank/DDBJ whole genome shotgun (WGS) entry which is preliminary data.</text>
</comment>
<evidence type="ECO:0000313" key="9">
    <source>
        <dbReference type="Proteomes" id="UP000247892"/>
    </source>
</evidence>
<sequence>MIRDLLLGLRLAVGGGRISGQALLRLAMTTLGVALVVAVLLPAASINTLVSEQDARQAGQVPQTETRPGVDPLYRMDWFIDSGDDYLHAVVVAPEGPDAPVPPGLERVPAPGEVVVSPAAADYLATPAGELARARIGGTVVGEVGKAGLGMAGDRVVYVGDTAERLKGEEYADAVYGFGTEPDGFAVNVTTAALVAPVAVILLLPLLIFVTTASRMGAAQRERRLAALRLLGVSGRQVRRIAAAESLVGAVAGLLLGGALFLLLRPLIGDLDLFGMRFFPEDFVPAWQLVVLIAVLVPGLAVGAAIFGLRRTIVEPLGVVRQGKPARRRMWWRWAVAVVGGLLMASTLLAEERSNAETVGLALAAGSSLLLIGVAALLPWAVEKFVAGLRGGTPAWQFAVRRLQLESGTASRVVSGLVVVLAGAILIQTLVGAVSSTEPEDSRWQAATPISAQIAGGDERLGEAARLLAGTDGITAVHEVVRAPLRAAGDEAGLHWQAVIGDCAALAAQAELGTCADGDVFLVGGLRGQEHVAQSAEPAPGMPVRFYSYGGDGEQADGPQWTLPADVRRIPADKAMREVSSTLLVTRGALGGVSPSDAERLLYVSGTGEPAAVFEAATLAVGPLSWEVDVRPTLGASESSRLDEATRTMRGLLLVASIFVLAVAALSLLMLSIEQIVERRRPLAALSAAGVPMSVLARGSLWQNAIPVGIGVVLAVVAGIGITLPTLRYAGLGLSLDAGLIGMVCAAAVLAVLVATALTLPLLRQVTKLDGLRAE</sequence>
<feature type="transmembrane region" description="Helical" evidence="6">
    <location>
        <begin position="246"/>
        <end position="267"/>
    </location>
</feature>
<evidence type="ECO:0000256" key="6">
    <source>
        <dbReference type="SAM" id="Phobius"/>
    </source>
</evidence>
<feature type="transmembrane region" description="Helical" evidence="6">
    <location>
        <begin position="739"/>
        <end position="763"/>
    </location>
</feature>
<feature type="transmembrane region" description="Helical" evidence="6">
    <location>
        <begin position="192"/>
        <end position="214"/>
    </location>
</feature>
<feature type="transmembrane region" description="Helical" evidence="6">
    <location>
        <begin position="330"/>
        <end position="349"/>
    </location>
</feature>
<reference evidence="8 9" key="1">
    <citation type="submission" date="2016-07" db="EMBL/GenBank/DDBJ databases">
        <title>Draft genome sequence of Prauserella sp. YIM 121212, isolated from alkaline soil.</title>
        <authorList>
            <person name="Ruckert C."/>
            <person name="Albersmeier A."/>
            <person name="Jiang C.-L."/>
            <person name="Jiang Y."/>
            <person name="Kalinowski J."/>
            <person name="Schneider O."/>
            <person name="Winkler A."/>
            <person name="Zotchev S.B."/>
        </authorList>
    </citation>
    <scope>NUCLEOTIDE SEQUENCE [LARGE SCALE GENOMIC DNA]</scope>
    <source>
        <strain evidence="8 9">YIM 121212</strain>
    </source>
</reference>
<evidence type="ECO:0000256" key="2">
    <source>
        <dbReference type="ARBA" id="ARBA00022475"/>
    </source>
</evidence>
<dbReference type="EMBL" id="MASU01000005">
    <property type="protein sequence ID" value="PXY36421.1"/>
    <property type="molecule type" value="Genomic_DNA"/>
</dbReference>
<organism evidence="8 9">
    <name type="scientific">Prauserella flavalba</name>
    <dbReference type="NCBI Taxonomy" id="1477506"/>
    <lineage>
        <taxon>Bacteria</taxon>
        <taxon>Bacillati</taxon>
        <taxon>Actinomycetota</taxon>
        <taxon>Actinomycetes</taxon>
        <taxon>Pseudonocardiales</taxon>
        <taxon>Pseudonocardiaceae</taxon>
        <taxon>Prauserella</taxon>
    </lineage>
</organism>
<proteinExistence type="predicted"/>
<dbReference type="GO" id="GO:0005886">
    <property type="term" value="C:plasma membrane"/>
    <property type="evidence" value="ECO:0007669"/>
    <property type="project" value="UniProtKB-SubCell"/>
</dbReference>
<feature type="transmembrane region" description="Helical" evidence="6">
    <location>
        <begin position="708"/>
        <end position="727"/>
    </location>
</feature>
<evidence type="ECO:0000256" key="3">
    <source>
        <dbReference type="ARBA" id="ARBA00022692"/>
    </source>
</evidence>